<dbReference type="GO" id="GO:0005975">
    <property type="term" value="P:carbohydrate metabolic process"/>
    <property type="evidence" value="ECO:0007669"/>
    <property type="project" value="InterPro"/>
</dbReference>
<name>W1VAF8_9FIRM</name>
<evidence type="ECO:0000256" key="3">
    <source>
        <dbReference type="ARBA" id="ARBA00022553"/>
    </source>
</evidence>
<evidence type="ECO:0000256" key="2">
    <source>
        <dbReference type="ARBA" id="ARBA00010231"/>
    </source>
</evidence>
<feature type="non-terminal residue" evidence="8">
    <location>
        <position position="113"/>
    </location>
</feature>
<dbReference type="PANTHER" id="PTHR42946:SF1">
    <property type="entry name" value="PHOSPHOGLUCOMUTASE (ALPHA-D-GLUCOSE-1,6-BISPHOSPHATE-DEPENDENT)"/>
    <property type="match status" value="1"/>
</dbReference>
<comment type="caution">
    <text evidence="8">The sequence shown here is derived from an EMBL/GenBank/DDBJ whole genome shotgun (WGS) entry which is preliminary data.</text>
</comment>
<evidence type="ECO:0000313" key="9">
    <source>
        <dbReference type="Proteomes" id="UP000018855"/>
    </source>
</evidence>
<evidence type="ECO:0000259" key="7">
    <source>
        <dbReference type="Pfam" id="PF02878"/>
    </source>
</evidence>
<dbReference type="Gene3D" id="3.40.120.10">
    <property type="entry name" value="Alpha-D-Glucose-1,6-Bisphosphate, subunit A, domain 3"/>
    <property type="match status" value="1"/>
</dbReference>
<comment type="similarity">
    <text evidence="2">Belongs to the phosphohexose mutase family.</text>
</comment>
<evidence type="ECO:0000256" key="4">
    <source>
        <dbReference type="ARBA" id="ARBA00022723"/>
    </source>
</evidence>
<keyword evidence="3" id="KW-0597">Phosphoprotein</keyword>
<dbReference type="SUPFAM" id="SSF53738">
    <property type="entry name" value="Phosphoglucomutase, first 3 domains"/>
    <property type="match status" value="1"/>
</dbReference>
<dbReference type="Pfam" id="PF02878">
    <property type="entry name" value="PGM_PMM_I"/>
    <property type="match status" value="1"/>
</dbReference>
<protein>
    <submittedName>
        <fullName evidence="8">Phosphoglucosamine mutase</fullName>
    </submittedName>
</protein>
<evidence type="ECO:0000256" key="1">
    <source>
        <dbReference type="ARBA" id="ARBA00001946"/>
    </source>
</evidence>
<evidence type="ECO:0000256" key="6">
    <source>
        <dbReference type="ARBA" id="ARBA00023235"/>
    </source>
</evidence>
<dbReference type="GO" id="GO:0009252">
    <property type="term" value="P:peptidoglycan biosynthetic process"/>
    <property type="evidence" value="ECO:0007669"/>
    <property type="project" value="TreeGrafter"/>
</dbReference>
<evidence type="ECO:0000256" key="5">
    <source>
        <dbReference type="ARBA" id="ARBA00022842"/>
    </source>
</evidence>
<evidence type="ECO:0000313" key="8">
    <source>
        <dbReference type="EMBL" id="ETJ01815.1"/>
    </source>
</evidence>
<dbReference type="InterPro" id="IPR016055">
    <property type="entry name" value="A-D-PHexomutase_a/b/a-I/II/III"/>
</dbReference>
<keyword evidence="6" id="KW-0413">Isomerase</keyword>
<reference evidence="8 9" key="1">
    <citation type="submission" date="2013-12" db="EMBL/GenBank/DDBJ databases">
        <title>A Varibaculum cambriense genome reconstructed from a premature infant gut community with otherwise low bacterial novelty that shifts toward anaerobic metabolism during the third week of life.</title>
        <authorList>
            <person name="Brown C.T."/>
            <person name="Sharon I."/>
            <person name="Thomas B.C."/>
            <person name="Castelle C.J."/>
            <person name="Morowitz M.J."/>
            <person name="Banfield J.F."/>
        </authorList>
    </citation>
    <scope>NUCLEOTIDE SEQUENCE [LARGE SCALE GENOMIC DNA]</scope>
    <source>
        <strain evidence="9">DORA_11</strain>
    </source>
</reference>
<keyword evidence="5" id="KW-0460">Magnesium</keyword>
<proteinExistence type="inferred from homology"/>
<dbReference type="GO" id="GO:0006048">
    <property type="term" value="P:UDP-N-acetylglucosamine biosynthetic process"/>
    <property type="evidence" value="ECO:0007669"/>
    <property type="project" value="TreeGrafter"/>
</dbReference>
<keyword evidence="4" id="KW-0479">Metal-binding</keyword>
<dbReference type="AlphaFoldDB" id="W1VAF8"/>
<dbReference type="GO" id="GO:0004615">
    <property type="term" value="F:phosphomannomutase activity"/>
    <property type="evidence" value="ECO:0007669"/>
    <property type="project" value="TreeGrafter"/>
</dbReference>
<sequence>MARLFGTDGVRGVVNEFLTPELAYHLGRAAGTHFGKKKDHPTFLIGRDTRISGSMLESALAAGICSVGGNVVIAGVIPTPAVAYLVRQQGFDAGAVISASHNPYPDNGIKFFD</sequence>
<comment type="cofactor">
    <cofactor evidence="1">
        <name>Mg(2+)</name>
        <dbReference type="ChEBI" id="CHEBI:18420"/>
    </cofactor>
</comment>
<dbReference type="InterPro" id="IPR005844">
    <property type="entry name" value="A-D-PHexomutase_a/b/a-I"/>
</dbReference>
<organism evidence="8 9">
    <name type="scientific">Veillonella dispar DORA_11</name>
    <dbReference type="NCBI Taxonomy" id="1403949"/>
    <lineage>
        <taxon>Bacteria</taxon>
        <taxon>Bacillati</taxon>
        <taxon>Bacillota</taxon>
        <taxon>Negativicutes</taxon>
        <taxon>Veillonellales</taxon>
        <taxon>Veillonellaceae</taxon>
        <taxon>Veillonella</taxon>
    </lineage>
</organism>
<dbReference type="GO" id="GO:0008966">
    <property type="term" value="F:phosphoglucosamine mutase activity"/>
    <property type="evidence" value="ECO:0007669"/>
    <property type="project" value="TreeGrafter"/>
</dbReference>
<feature type="domain" description="Alpha-D-phosphohexomutase alpha/beta/alpha" evidence="7">
    <location>
        <begin position="3"/>
        <end position="113"/>
    </location>
</feature>
<dbReference type="InterPro" id="IPR050060">
    <property type="entry name" value="Phosphoglucosamine_mutase"/>
</dbReference>
<dbReference type="EMBL" id="AZMJ01000068">
    <property type="protein sequence ID" value="ETJ01815.1"/>
    <property type="molecule type" value="Genomic_DNA"/>
</dbReference>
<dbReference type="PANTHER" id="PTHR42946">
    <property type="entry name" value="PHOSPHOHEXOSE MUTASE"/>
    <property type="match status" value="1"/>
</dbReference>
<dbReference type="FunFam" id="3.40.120.10:FF:000001">
    <property type="entry name" value="Phosphoglucosamine mutase"/>
    <property type="match status" value="1"/>
</dbReference>
<dbReference type="GO" id="GO:0005829">
    <property type="term" value="C:cytosol"/>
    <property type="evidence" value="ECO:0007669"/>
    <property type="project" value="TreeGrafter"/>
</dbReference>
<accession>W1VAF8</accession>
<dbReference type="Proteomes" id="UP000018855">
    <property type="component" value="Unassembled WGS sequence"/>
</dbReference>
<dbReference type="GO" id="GO:0046872">
    <property type="term" value="F:metal ion binding"/>
    <property type="evidence" value="ECO:0007669"/>
    <property type="project" value="UniProtKB-KW"/>
</dbReference>
<gene>
    <name evidence="8" type="ORF">Q619_VDC00068G0001</name>
</gene>